<dbReference type="EMBL" id="PVZF01000012">
    <property type="protein sequence ID" value="PRY11864.1"/>
    <property type="molecule type" value="Genomic_DNA"/>
</dbReference>
<evidence type="ECO:0000313" key="2">
    <source>
        <dbReference type="Proteomes" id="UP000238083"/>
    </source>
</evidence>
<dbReference type="RefSeq" id="WP_170127410.1">
    <property type="nucleotide sequence ID" value="NZ_PVZF01000012.1"/>
</dbReference>
<dbReference type="Proteomes" id="UP000238083">
    <property type="component" value="Unassembled WGS sequence"/>
</dbReference>
<sequence length="57" mass="6651">MRTPEQAGLDHLAFTTRQTHTFTEPACPTCGQQEHWAFYLDPRDELWRLLVGRCESC</sequence>
<proteinExistence type="predicted"/>
<organism evidence="1 2">
    <name type="scientific">Kineococcus rhizosphaerae</name>
    <dbReference type="NCBI Taxonomy" id="559628"/>
    <lineage>
        <taxon>Bacteria</taxon>
        <taxon>Bacillati</taxon>
        <taxon>Actinomycetota</taxon>
        <taxon>Actinomycetes</taxon>
        <taxon>Kineosporiales</taxon>
        <taxon>Kineosporiaceae</taxon>
        <taxon>Kineococcus</taxon>
    </lineage>
</organism>
<protein>
    <submittedName>
        <fullName evidence="1">Uncharacterized protein</fullName>
    </submittedName>
</protein>
<dbReference type="AlphaFoldDB" id="A0A2T0QZD4"/>
<accession>A0A2T0QZD4</accession>
<evidence type="ECO:0000313" key="1">
    <source>
        <dbReference type="EMBL" id="PRY11864.1"/>
    </source>
</evidence>
<comment type="caution">
    <text evidence="1">The sequence shown here is derived from an EMBL/GenBank/DDBJ whole genome shotgun (WGS) entry which is preliminary data.</text>
</comment>
<gene>
    <name evidence="1" type="ORF">CLV37_112165</name>
</gene>
<name>A0A2T0QZD4_9ACTN</name>
<reference evidence="1 2" key="1">
    <citation type="submission" date="2018-03" db="EMBL/GenBank/DDBJ databases">
        <title>Genomic Encyclopedia of Archaeal and Bacterial Type Strains, Phase II (KMG-II): from individual species to whole genera.</title>
        <authorList>
            <person name="Goeker M."/>
        </authorList>
    </citation>
    <scope>NUCLEOTIDE SEQUENCE [LARGE SCALE GENOMIC DNA]</scope>
    <source>
        <strain evidence="1 2">DSM 19711</strain>
    </source>
</reference>
<keyword evidence="2" id="KW-1185">Reference proteome</keyword>